<evidence type="ECO:0000256" key="2">
    <source>
        <dbReference type="SAM" id="Phobius"/>
    </source>
</evidence>
<comment type="caution">
    <text evidence="4">The sequence shown here is derived from an EMBL/GenBank/DDBJ whole genome shotgun (WGS) entry which is preliminary data.</text>
</comment>
<protein>
    <submittedName>
        <fullName evidence="4">Diguanylate phosphodiesterase</fullName>
    </submittedName>
</protein>
<keyword evidence="1" id="KW-0802">TPR repeat</keyword>
<keyword evidence="2" id="KW-0472">Membrane</keyword>
<feature type="transmembrane region" description="Helical" evidence="2">
    <location>
        <begin position="7"/>
        <end position="25"/>
    </location>
</feature>
<dbReference type="SUPFAM" id="SSF141868">
    <property type="entry name" value="EAL domain-like"/>
    <property type="match status" value="1"/>
</dbReference>
<reference evidence="5" key="1">
    <citation type="submission" date="2015-01" db="EMBL/GenBank/DDBJ databases">
        <authorList>
            <person name="Aslett A.Martin."/>
            <person name="De Silva Nishadi"/>
        </authorList>
    </citation>
    <scope>NUCLEOTIDE SEQUENCE [LARGE SCALE GENOMIC DNA]</scope>
    <source>
        <strain evidence="5">UMC4404</strain>
    </source>
</reference>
<dbReference type="InterPro" id="IPR035919">
    <property type="entry name" value="EAL_sf"/>
</dbReference>
<feature type="transmembrane region" description="Helical" evidence="2">
    <location>
        <begin position="460"/>
        <end position="479"/>
    </location>
</feature>
<dbReference type="CDD" id="cd01948">
    <property type="entry name" value="EAL"/>
    <property type="match status" value="1"/>
</dbReference>
<evidence type="ECO:0000259" key="3">
    <source>
        <dbReference type="PROSITE" id="PS50883"/>
    </source>
</evidence>
<name>A0A9P1L0P4_PARSO</name>
<dbReference type="RefSeq" id="WP_057557407.1">
    <property type="nucleotide sequence ID" value="NZ_CDNR01000014.1"/>
</dbReference>
<dbReference type="SMART" id="SM00052">
    <property type="entry name" value="EAL"/>
    <property type="match status" value="1"/>
</dbReference>
<gene>
    <name evidence="4" type="primary">yjcC</name>
    <name evidence="4" type="ORF">UMC4404_05091</name>
</gene>
<feature type="repeat" description="TPR" evidence="1">
    <location>
        <begin position="354"/>
        <end position="387"/>
    </location>
</feature>
<dbReference type="AlphaFoldDB" id="A0A9P1L0P4"/>
<feature type="domain" description="EAL" evidence="3">
    <location>
        <begin position="484"/>
        <end position="741"/>
    </location>
</feature>
<dbReference type="EMBL" id="CDNY01000003">
    <property type="protein sequence ID" value="CEO32529.1"/>
    <property type="molecule type" value="Genomic_DNA"/>
</dbReference>
<dbReference type="InterPro" id="IPR050706">
    <property type="entry name" value="Cyclic-di-GMP_PDE-like"/>
</dbReference>
<dbReference type="GO" id="GO:0071111">
    <property type="term" value="F:cyclic-guanylate-specific phosphodiesterase activity"/>
    <property type="evidence" value="ECO:0007669"/>
    <property type="project" value="InterPro"/>
</dbReference>
<dbReference type="PROSITE" id="PS50005">
    <property type="entry name" value="TPR"/>
    <property type="match status" value="1"/>
</dbReference>
<sequence length="741" mass="87274">MIIIKKIFTYIVVILLVTVSINFLVKSRTGNFLIIEIQRSYENQGDLSENFKENYKSKLSHINNVSNKEFILGYTDLNIYNNYEEAKTHFKEVLNKRDRYTSKFALLYSYGFMSELNMKNGNIKKAIENARDGFELLNPKDYTDYKVTLWNIFRPVLTTKEGRELALNSYNKIKEHENLLNKESKLYLYKRLSNLNILAYRYVYAIENNLELVVLASDMNRYADVNRATIDLGVLARQLGEYETASKIISYCDNQKIKNVEERADLEIYKYINLAEIEIILKNYTKANEYINNIDKYEKYVIPEKLDDIRALKYIIKSRIYTENNNLKESRKWINKAKDILDEDKVVFYIDKNTEYHIALGELEFKEHKLSKAEESFKRALKLAEDTQNGECIEKSLKSLYNIYGTMGDLTSQREYGRKIVEFKDVVNKHFAKTYYKNAIYKYKEGIANKENKNIKARNLLLWILIIILITILFLFNIYPRIVNMLNKSKIRKYLIGDKYILNYQPIINPKNNNIVGFEALIRLKLKNKIFMPNNIIKDMEKSNMLGEVSLWILNKILEDYKEISEIKDVIDGFYISMNISLKEIENEYIIVNLIEKLRNSGIEEKSICIEITEDTYYQSQIRVKNNIDKLRKAGFLIALDDLGVEYSNIAILERFKFDIIKLDKYFIDGITNSDIKRTVIDTADYLSYTKNKTIVVEGVEERPQMEIIRNTVSNKMYIQGYFYSKPLILSELKTLKIKKA</sequence>
<dbReference type="PROSITE" id="PS50883">
    <property type="entry name" value="EAL"/>
    <property type="match status" value="1"/>
</dbReference>
<proteinExistence type="predicted"/>
<evidence type="ECO:0000313" key="4">
    <source>
        <dbReference type="EMBL" id="CEO32529.1"/>
    </source>
</evidence>
<dbReference type="Pfam" id="PF00563">
    <property type="entry name" value="EAL"/>
    <property type="match status" value="1"/>
</dbReference>
<accession>A0A9P1L0P4</accession>
<dbReference type="InterPro" id="IPR011990">
    <property type="entry name" value="TPR-like_helical_dom_sf"/>
</dbReference>
<dbReference type="PANTHER" id="PTHR33121">
    <property type="entry name" value="CYCLIC DI-GMP PHOSPHODIESTERASE PDEF"/>
    <property type="match status" value="1"/>
</dbReference>
<keyword evidence="2" id="KW-0812">Transmembrane</keyword>
<dbReference type="InterPro" id="IPR001633">
    <property type="entry name" value="EAL_dom"/>
</dbReference>
<dbReference type="Gene3D" id="3.20.20.450">
    <property type="entry name" value="EAL domain"/>
    <property type="match status" value="1"/>
</dbReference>
<dbReference type="SUPFAM" id="SSF48452">
    <property type="entry name" value="TPR-like"/>
    <property type="match status" value="1"/>
</dbReference>
<dbReference type="InterPro" id="IPR019734">
    <property type="entry name" value="TPR_rpt"/>
</dbReference>
<evidence type="ECO:0000313" key="5">
    <source>
        <dbReference type="Proteomes" id="UP000049685"/>
    </source>
</evidence>
<dbReference type="Gene3D" id="1.25.40.10">
    <property type="entry name" value="Tetratricopeptide repeat domain"/>
    <property type="match status" value="1"/>
</dbReference>
<dbReference type="PANTHER" id="PTHR33121:SF71">
    <property type="entry name" value="OXYGEN SENSOR PROTEIN DOSP"/>
    <property type="match status" value="1"/>
</dbReference>
<keyword evidence="2" id="KW-1133">Transmembrane helix</keyword>
<dbReference type="Proteomes" id="UP000049685">
    <property type="component" value="Unassembled WGS sequence"/>
</dbReference>
<evidence type="ECO:0000256" key="1">
    <source>
        <dbReference type="PROSITE-ProRule" id="PRU00339"/>
    </source>
</evidence>
<organism evidence="4 5">
    <name type="scientific">Paraclostridium sordellii</name>
    <name type="common">Clostridium sordellii</name>
    <dbReference type="NCBI Taxonomy" id="1505"/>
    <lineage>
        <taxon>Bacteria</taxon>
        <taxon>Bacillati</taxon>
        <taxon>Bacillota</taxon>
        <taxon>Clostridia</taxon>
        <taxon>Peptostreptococcales</taxon>
        <taxon>Peptostreptococcaceae</taxon>
        <taxon>Paraclostridium</taxon>
    </lineage>
</organism>